<dbReference type="Proteomes" id="UP000751190">
    <property type="component" value="Unassembled WGS sequence"/>
</dbReference>
<name>A0A8J5Y0L2_DIALT</name>
<dbReference type="GO" id="GO:0005096">
    <property type="term" value="F:GTPase activator activity"/>
    <property type="evidence" value="ECO:0007669"/>
    <property type="project" value="UniProtKB-KW"/>
</dbReference>
<feature type="region of interest" description="Disordered" evidence="4">
    <location>
        <begin position="736"/>
        <end position="785"/>
    </location>
</feature>
<feature type="compositionally biased region" description="Low complexity" evidence="4">
    <location>
        <begin position="694"/>
        <end position="720"/>
    </location>
</feature>
<protein>
    <submittedName>
        <fullName evidence="6">Uncharacterized protein</fullName>
    </submittedName>
</protein>
<organism evidence="6 7">
    <name type="scientific">Diacronema lutheri</name>
    <name type="common">Unicellular marine alga</name>
    <name type="synonym">Monochrysis lutheri</name>
    <dbReference type="NCBI Taxonomy" id="2081491"/>
    <lineage>
        <taxon>Eukaryota</taxon>
        <taxon>Haptista</taxon>
        <taxon>Haptophyta</taxon>
        <taxon>Pavlovophyceae</taxon>
        <taxon>Pavlovales</taxon>
        <taxon>Pavlovaceae</taxon>
        <taxon>Diacronema</taxon>
    </lineage>
</organism>
<dbReference type="OMA" id="VIECCED"/>
<evidence type="ECO:0000256" key="3">
    <source>
        <dbReference type="ARBA" id="ARBA00022737"/>
    </source>
</evidence>
<feature type="transmembrane region" description="Helical" evidence="5">
    <location>
        <begin position="79"/>
        <end position="96"/>
    </location>
</feature>
<keyword evidence="1" id="KW-0343">GTPase activation</keyword>
<gene>
    <name evidence="6" type="ORF">KFE25_007593</name>
</gene>
<evidence type="ECO:0000313" key="7">
    <source>
        <dbReference type="Proteomes" id="UP000751190"/>
    </source>
</evidence>
<comment type="caution">
    <text evidence="6">The sequence shown here is derived from an EMBL/GenBank/DDBJ whole genome shotgun (WGS) entry which is preliminary data.</text>
</comment>
<dbReference type="InterPro" id="IPR001611">
    <property type="entry name" value="Leu-rich_rpt"/>
</dbReference>
<evidence type="ECO:0000256" key="4">
    <source>
        <dbReference type="SAM" id="MobiDB-lite"/>
    </source>
</evidence>
<feature type="compositionally biased region" description="Basic and acidic residues" evidence="4">
    <location>
        <begin position="196"/>
        <end position="208"/>
    </location>
</feature>
<feature type="region of interest" description="Disordered" evidence="4">
    <location>
        <begin position="876"/>
        <end position="969"/>
    </location>
</feature>
<dbReference type="SUPFAM" id="SSF52047">
    <property type="entry name" value="RNI-like"/>
    <property type="match status" value="1"/>
</dbReference>
<feature type="compositionally biased region" description="Basic and acidic residues" evidence="4">
    <location>
        <begin position="876"/>
        <end position="933"/>
    </location>
</feature>
<keyword evidence="2" id="KW-0433">Leucine-rich repeat</keyword>
<evidence type="ECO:0000313" key="6">
    <source>
        <dbReference type="EMBL" id="KAG8469075.1"/>
    </source>
</evidence>
<feature type="compositionally biased region" description="Low complexity" evidence="4">
    <location>
        <begin position="476"/>
        <end position="496"/>
    </location>
</feature>
<evidence type="ECO:0000256" key="1">
    <source>
        <dbReference type="ARBA" id="ARBA00022468"/>
    </source>
</evidence>
<dbReference type="GO" id="GO:0005634">
    <property type="term" value="C:nucleus"/>
    <property type="evidence" value="ECO:0007669"/>
    <property type="project" value="TreeGrafter"/>
</dbReference>
<keyword evidence="5" id="KW-0812">Transmembrane</keyword>
<proteinExistence type="predicted"/>
<evidence type="ECO:0000256" key="5">
    <source>
        <dbReference type="SAM" id="Phobius"/>
    </source>
</evidence>
<feature type="region of interest" description="Disordered" evidence="4">
    <location>
        <begin position="430"/>
        <end position="507"/>
    </location>
</feature>
<dbReference type="Gene3D" id="3.80.10.10">
    <property type="entry name" value="Ribonuclease Inhibitor"/>
    <property type="match status" value="3"/>
</dbReference>
<reference evidence="6" key="1">
    <citation type="submission" date="2021-05" db="EMBL/GenBank/DDBJ databases">
        <title>The genome of the haptophyte Pavlova lutheri (Diacronema luteri, Pavlovales) - a model for lipid biosynthesis in eukaryotic algae.</title>
        <authorList>
            <person name="Hulatt C.J."/>
            <person name="Posewitz M.C."/>
        </authorList>
    </citation>
    <scope>NUCLEOTIDE SEQUENCE</scope>
    <source>
        <strain evidence="6">NIVA-4/92</strain>
    </source>
</reference>
<feature type="transmembrane region" description="Helical" evidence="5">
    <location>
        <begin position="34"/>
        <end position="58"/>
    </location>
</feature>
<dbReference type="InterPro" id="IPR032675">
    <property type="entry name" value="LRR_dom_sf"/>
</dbReference>
<keyword evidence="5" id="KW-0472">Membrane</keyword>
<dbReference type="OrthoDB" id="120976at2759"/>
<feature type="compositionally biased region" description="Low complexity" evidence="4">
    <location>
        <begin position="736"/>
        <end position="784"/>
    </location>
</feature>
<dbReference type="InterPro" id="IPR027038">
    <property type="entry name" value="RanGap"/>
</dbReference>
<feature type="compositionally biased region" description="Low complexity" evidence="4">
    <location>
        <begin position="935"/>
        <end position="956"/>
    </location>
</feature>
<dbReference type="PANTHER" id="PTHR24113">
    <property type="entry name" value="RAN GTPASE-ACTIVATING PROTEIN 1"/>
    <property type="match status" value="1"/>
</dbReference>
<sequence length="1370" mass="137608">MREPSFDELTPREALRYGVAVFAVATDMLFSVSAFASGAAVAALVSLVALGLACVVNARVLQVALRDAKVDGPRVHAHFMEWLPVLSLCIVSSAFLDRLPFRSAPVHAGLPTRALLIASLLGPTFGDVAQLFVQVPFVALASRPQPLAALSIFATAAAIAERVFANGRTVLRGAAADESDRKLRARVPARGGGGGEGEHGNDSADARELGLPGRPRLTLKSAPARPKPTPAPDGGARTLARDVDGAERAELHACDRAARAHERIYDHAAAPPMPVAHAAVRGDAQTADADVVVLSRPRAHGMCREKSAAAVTAVGCASALARAPSGLSAVTVECGEGEGGGGECSGSGGGGGVGGARVLAAGRAGAAAAVGGAAAGTAATSTASASAAGAGAAALVTSAAGAAAWTVPSYDGDANTDGRPRTLVPRVHTRTAPPAAKPQLTAPPPRAPSAASADAARARAKGALDATPPRAPPKAAPSTAAPAATGAARARSSAAPQRHATGASPAAARVTAPSRAVAAASAAAVAAATPVVVTVEAPATEACAVIECCEDGAWGGGADVGGARERLLAQPVATRAAAAAASERLSVALARAEAVTVDLSARSAERHSLSPPRSAAEESGWAAAVHLHAPAAAQPLADALARAAFVTEQLRARSTAHGCADEQGAPTGADVPACGAAAHTSRSCAPPSQRAVTARGGQSAAASLARARSPAQSARRPAASMAASASGVGAAASARLSAPAPAKQPRATSPAPVARAASTSPAARARAPASRSPAPSPGRAAARPLPTTMPIYASFMAPTGTVRARAPAAPAAPAVPARTAFAFGGAGPRFPACAAQPEPAAPAHGAHSNAGPTLASMALRVDPSVAWAGTQARAARAKEAEARKRAEKEAHRQEAARVRAARAAEAHAARGAADERMGERSVDVAARRDEARRTSVPASAVGRRAAAPAARSVSPARAPPTPAHAKTGAAQTVVGALVRPAPARHAATADRIELELSSAETATFEAFGAPDADVTEPPLPPLNASQKAELRVELAADTQPARAPSAVITLDDAEKEARLARVEAQLEKLALKAKMPVSLLHTAEQLDFTDAGLTDEMSSAIVVLVQVNDALEELHLSSNGLTDVTGVALAVALESNGSVTQLSLDANELTDATAIALGATLQRNGALSGIDLGANRIGDAGAAALAEGLRGNSTVRDLWLNNNALTMHSAKPLARALADPNCALEKLNLNYNQLGDLGADALAKALQLNESLRTLSLDGNGISDVGAAPLARALHTNATLAELWLEDNRCGDVAAMHLGRALKANVGLAELYLWGNQVGDAGAFMLARGLAANGVLQALRLRDNMLTAGGVRAIEKAWYTKGKQEPNLEL</sequence>
<keyword evidence="7" id="KW-1185">Reference proteome</keyword>
<dbReference type="GO" id="GO:0031267">
    <property type="term" value="F:small GTPase binding"/>
    <property type="evidence" value="ECO:0007669"/>
    <property type="project" value="TreeGrafter"/>
</dbReference>
<dbReference type="Pfam" id="PF13516">
    <property type="entry name" value="LRR_6"/>
    <property type="match status" value="3"/>
</dbReference>
<dbReference type="EMBL" id="JAGTXO010000003">
    <property type="protein sequence ID" value="KAG8469075.1"/>
    <property type="molecule type" value="Genomic_DNA"/>
</dbReference>
<keyword evidence="5" id="KW-1133">Transmembrane helix</keyword>
<dbReference type="GO" id="GO:0006913">
    <property type="term" value="P:nucleocytoplasmic transport"/>
    <property type="evidence" value="ECO:0007669"/>
    <property type="project" value="TreeGrafter"/>
</dbReference>
<keyword evidence="3" id="KW-0677">Repeat</keyword>
<feature type="region of interest" description="Disordered" evidence="4">
    <location>
        <begin position="678"/>
        <end position="720"/>
    </location>
</feature>
<accession>A0A8J5Y0L2</accession>
<dbReference type="SMART" id="SM00368">
    <property type="entry name" value="LRR_RI"/>
    <property type="match status" value="9"/>
</dbReference>
<evidence type="ECO:0000256" key="2">
    <source>
        <dbReference type="ARBA" id="ARBA00022614"/>
    </source>
</evidence>
<dbReference type="GO" id="GO:0048471">
    <property type="term" value="C:perinuclear region of cytoplasm"/>
    <property type="evidence" value="ECO:0007669"/>
    <property type="project" value="TreeGrafter"/>
</dbReference>
<dbReference type="GO" id="GO:0005829">
    <property type="term" value="C:cytosol"/>
    <property type="evidence" value="ECO:0007669"/>
    <property type="project" value="TreeGrafter"/>
</dbReference>
<dbReference type="PANTHER" id="PTHR24113:SF12">
    <property type="entry name" value="RAN GTPASE-ACTIVATING PROTEIN 1"/>
    <property type="match status" value="1"/>
</dbReference>
<feature type="region of interest" description="Disordered" evidence="4">
    <location>
        <begin position="175"/>
        <end position="237"/>
    </location>
</feature>